<dbReference type="InterPro" id="IPR003203">
    <property type="entry name" value="CobU/CobP"/>
</dbReference>
<comment type="similarity">
    <text evidence="7 14">Belongs to the CobU/CobP family.</text>
</comment>
<dbReference type="GO" id="GO:0043752">
    <property type="term" value="F:adenosylcobinamide kinase activity"/>
    <property type="evidence" value="ECO:0007669"/>
    <property type="project" value="UniProtKB-EC"/>
</dbReference>
<evidence type="ECO:0000256" key="16">
    <source>
        <dbReference type="PIRSR" id="PIRSR006135-2"/>
    </source>
</evidence>
<feature type="binding site" evidence="16">
    <location>
        <position position="87"/>
    </location>
    <ligand>
        <name>GTP</name>
        <dbReference type="ChEBI" id="CHEBI:37565"/>
    </ligand>
</feature>
<evidence type="ECO:0000256" key="5">
    <source>
        <dbReference type="ARBA" id="ARBA00004692"/>
    </source>
</evidence>
<dbReference type="PANTHER" id="PTHR34848">
    <property type="match status" value="1"/>
</dbReference>
<comment type="caution">
    <text evidence="17">The sequence shown here is derived from an EMBL/GenBank/DDBJ whole genome shotgun (WGS) entry which is preliminary data.</text>
</comment>
<name>A0A0P7KPE0_9RHOB</name>
<comment type="function">
    <text evidence="4 14">Catalyzes ATP-dependent phosphorylation of adenosylcobinamide and addition of GMP to adenosylcobinamide phosphate.</text>
</comment>
<feature type="binding site" evidence="16">
    <location>
        <begin position="38"/>
        <end position="40"/>
    </location>
    <ligand>
        <name>GTP</name>
        <dbReference type="ChEBI" id="CHEBI:37565"/>
    </ligand>
</feature>
<evidence type="ECO:0000256" key="6">
    <source>
        <dbReference type="ARBA" id="ARBA00005159"/>
    </source>
</evidence>
<dbReference type="AlphaFoldDB" id="A0A0P7KPE0"/>
<dbReference type="CDD" id="cd00544">
    <property type="entry name" value="CobU"/>
    <property type="match status" value="1"/>
</dbReference>
<dbReference type="OrthoDB" id="9788370at2"/>
<dbReference type="STRING" id="154981.AKJ29_16405"/>
<evidence type="ECO:0000256" key="7">
    <source>
        <dbReference type="ARBA" id="ARBA00007490"/>
    </source>
</evidence>
<dbReference type="InterPro" id="IPR027417">
    <property type="entry name" value="P-loop_NTPase"/>
</dbReference>
<dbReference type="SUPFAM" id="SSF52540">
    <property type="entry name" value="P-loop containing nucleoside triphosphate hydrolases"/>
    <property type="match status" value="1"/>
</dbReference>
<evidence type="ECO:0000256" key="9">
    <source>
        <dbReference type="ARBA" id="ARBA00022679"/>
    </source>
</evidence>
<comment type="pathway">
    <text evidence="5 14">Cofactor biosynthesis; adenosylcobalamin biosynthesis; adenosylcobalamin from cob(II)yrinate a,c-diamide: step 6/7.</text>
</comment>
<evidence type="ECO:0000256" key="4">
    <source>
        <dbReference type="ARBA" id="ARBA00003889"/>
    </source>
</evidence>
<keyword evidence="18" id="KW-1185">Reference proteome</keyword>
<keyword evidence="12 14" id="KW-0067">ATP-binding</keyword>
<dbReference type="PIRSF" id="PIRSF006135">
    <property type="entry name" value="CobU"/>
    <property type="match status" value="1"/>
</dbReference>
<dbReference type="GO" id="GO:0005525">
    <property type="term" value="F:GTP binding"/>
    <property type="evidence" value="ECO:0007669"/>
    <property type="project" value="UniProtKB-UniRule"/>
</dbReference>
<dbReference type="GO" id="GO:0008820">
    <property type="term" value="F:cobinamide phosphate guanylyltransferase activity"/>
    <property type="evidence" value="ECO:0007669"/>
    <property type="project" value="UniProtKB-UniRule"/>
</dbReference>
<dbReference type="RefSeq" id="WP_055188249.1">
    <property type="nucleotide sequence ID" value="NZ_FPBS01000001.1"/>
</dbReference>
<evidence type="ECO:0000313" key="18">
    <source>
        <dbReference type="Proteomes" id="UP000050471"/>
    </source>
</evidence>
<feature type="binding site" evidence="16">
    <location>
        <position position="66"/>
    </location>
    <ligand>
        <name>GTP</name>
        <dbReference type="ChEBI" id="CHEBI:37565"/>
    </ligand>
</feature>
<keyword evidence="8 14" id="KW-0169">Cobalamin biosynthesis</keyword>
<dbReference type="GO" id="GO:0005524">
    <property type="term" value="F:ATP binding"/>
    <property type="evidence" value="ECO:0007669"/>
    <property type="project" value="UniProtKB-UniRule"/>
</dbReference>
<dbReference type="EC" id="2.7.1.156" evidence="14"/>
<evidence type="ECO:0000256" key="2">
    <source>
        <dbReference type="ARBA" id="ARBA00000711"/>
    </source>
</evidence>
<proteinExistence type="inferred from homology"/>
<evidence type="ECO:0000256" key="1">
    <source>
        <dbReference type="ARBA" id="ARBA00000312"/>
    </source>
</evidence>
<reference evidence="17 18" key="1">
    <citation type="submission" date="2015-09" db="EMBL/GenBank/DDBJ databases">
        <title>Draft genome sequence of Aliiroseovarius crassostreae CV919-312TSm, the causative agent of Roseovarius Oyster Disease (formerly Juvenile Oyster Disease).</title>
        <authorList>
            <person name="Kessner L."/>
            <person name="Spinard E."/>
            <person name="Nelson D."/>
        </authorList>
    </citation>
    <scope>NUCLEOTIDE SEQUENCE [LARGE SCALE GENOMIC DNA]</scope>
    <source>
        <strain evidence="17 18">CV919-312</strain>
    </source>
</reference>
<organism evidence="17 18">
    <name type="scientific">Aliiroseovarius crassostreae</name>
    <dbReference type="NCBI Taxonomy" id="154981"/>
    <lineage>
        <taxon>Bacteria</taxon>
        <taxon>Pseudomonadati</taxon>
        <taxon>Pseudomonadota</taxon>
        <taxon>Alphaproteobacteria</taxon>
        <taxon>Rhodobacterales</taxon>
        <taxon>Paracoccaceae</taxon>
        <taxon>Aliiroseovarius</taxon>
    </lineage>
</organism>
<dbReference type="Gene3D" id="3.40.50.300">
    <property type="entry name" value="P-loop containing nucleotide triphosphate hydrolases"/>
    <property type="match status" value="1"/>
</dbReference>
<gene>
    <name evidence="17" type="ORF">AKJ29_16405</name>
</gene>
<comment type="pathway">
    <text evidence="6 14">Cofactor biosynthesis; adenosylcobalamin biosynthesis; adenosylcobalamin from cob(II)yrinate a,c-diamide: step 5/7.</text>
</comment>
<comment type="catalytic activity">
    <reaction evidence="3">
        <text>adenosylcob(III)inamide + GTP = adenosylcob(III)inamide phosphate + GDP + H(+)</text>
        <dbReference type="Rhea" id="RHEA:15765"/>
        <dbReference type="ChEBI" id="CHEBI:2480"/>
        <dbReference type="ChEBI" id="CHEBI:15378"/>
        <dbReference type="ChEBI" id="CHEBI:37565"/>
        <dbReference type="ChEBI" id="CHEBI:58189"/>
        <dbReference type="ChEBI" id="CHEBI:58502"/>
        <dbReference type="EC" id="2.7.1.156"/>
    </reaction>
</comment>
<comment type="catalytic activity">
    <reaction evidence="1 14">
        <text>adenosylcob(III)inamide + ATP = adenosylcob(III)inamide phosphate + ADP + H(+)</text>
        <dbReference type="Rhea" id="RHEA:15769"/>
        <dbReference type="ChEBI" id="CHEBI:2480"/>
        <dbReference type="ChEBI" id="CHEBI:15378"/>
        <dbReference type="ChEBI" id="CHEBI:30616"/>
        <dbReference type="ChEBI" id="CHEBI:58502"/>
        <dbReference type="ChEBI" id="CHEBI:456216"/>
        <dbReference type="EC" id="2.7.1.156"/>
    </reaction>
</comment>
<dbReference type="PANTHER" id="PTHR34848:SF1">
    <property type="entry name" value="BIFUNCTIONAL ADENOSYLCOBALAMIN BIOSYNTHESIS PROTEIN COBU"/>
    <property type="match status" value="1"/>
</dbReference>
<dbReference type="Proteomes" id="UP000050471">
    <property type="component" value="Unassembled WGS sequence"/>
</dbReference>
<keyword evidence="10 14" id="KW-0547">Nucleotide-binding</keyword>
<dbReference type="GO" id="GO:0009236">
    <property type="term" value="P:cobalamin biosynthetic process"/>
    <property type="evidence" value="ECO:0007669"/>
    <property type="project" value="UniProtKB-UniRule"/>
</dbReference>
<keyword evidence="13 14" id="KW-0342">GTP-binding</keyword>
<evidence type="ECO:0000313" key="17">
    <source>
        <dbReference type="EMBL" id="KPN64218.1"/>
    </source>
</evidence>
<evidence type="ECO:0000256" key="14">
    <source>
        <dbReference type="PIRNR" id="PIRNR006135"/>
    </source>
</evidence>
<feature type="active site" description="GMP-histidine intermediate" evidence="15">
    <location>
        <position position="54"/>
    </location>
</feature>
<accession>A0A0P7KPE0</accession>
<dbReference type="EMBL" id="LKBA01000004">
    <property type="protein sequence ID" value="KPN64218.1"/>
    <property type="molecule type" value="Genomic_DNA"/>
</dbReference>
<comment type="catalytic activity">
    <reaction evidence="2 14">
        <text>adenosylcob(III)inamide phosphate + GTP + H(+) = adenosylcob(III)inamide-GDP + diphosphate</text>
        <dbReference type="Rhea" id="RHEA:22712"/>
        <dbReference type="ChEBI" id="CHEBI:15378"/>
        <dbReference type="ChEBI" id="CHEBI:33019"/>
        <dbReference type="ChEBI" id="CHEBI:37565"/>
        <dbReference type="ChEBI" id="CHEBI:58502"/>
        <dbReference type="ChEBI" id="CHEBI:60487"/>
        <dbReference type="EC" id="2.7.7.62"/>
    </reaction>
</comment>
<dbReference type="UniPathway" id="UPA00148">
    <property type="reaction ID" value="UER00236"/>
</dbReference>
<evidence type="ECO:0000256" key="3">
    <source>
        <dbReference type="ARBA" id="ARBA00001522"/>
    </source>
</evidence>
<feature type="binding site" evidence="16">
    <location>
        <begin position="13"/>
        <end position="20"/>
    </location>
    <ligand>
        <name>GTP</name>
        <dbReference type="ChEBI" id="CHEBI:37565"/>
    </ligand>
</feature>
<evidence type="ECO:0000256" key="11">
    <source>
        <dbReference type="ARBA" id="ARBA00022777"/>
    </source>
</evidence>
<dbReference type="Pfam" id="PF02283">
    <property type="entry name" value="CobU"/>
    <property type="match status" value="1"/>
</dbReference>
<evidence type="ECO:0000256" key="10">
    <source>
        <dbReference type="ARBA" id="ARBA00022741"/>
    </source>
</evidence>
<keyword evidence="11 14" id="KW-0418">Kinase</keyword>
<evidence type="ECO:0000256" key="8">
    <source>
        <dbReference type="ARBA" id="ARBA00022573"/>
    </source>
</evidence>
<evidence type="ECO:0000256" key="12">
    <source>
        <dbReference type="ARBA" id="ARBA00022840"/>
    </source>
</evidence>
<dbReference type="NCBIfam" id="NF004469">
    <property type="entry name" value="PRK05800.1"/>
    <property type="match status" value="1"/>
</dbReference>
<protein>
    <recommendedName>
        <fullName evidence="14">Bifunctional adenosylcobalamin biosynthesis protein</fullName>
        <ecNumber evidence="14">2.7.1.156</ecNumber>
        <ecNumber evidence="14">2.7.7.62</ecNumber>
    </recommendedName>
</protein>
<evidence type="ECO:0000256" key="15">
    <source>
        <dbReference type="PIRSR" id="PIRSR006135-1"/>
    </source>
</evidence>
<sequence length="187" mass="19867">MSITLPPLTLVLGGAASGKSHYAEHLVTATARPMVYIATAQAFDGEMEAKIARHQDRRGAGWRTIEAPGDVSLALADANHNEVVLFDCATMWLSNQLFAQPDPDHPDLSPAEATLFSALTSCAAPVVVVSNEVGAGIVPENRLARQFRQAQGELNQRLAARSDLVVGVMAGLPFALKGSLPEVPQCR</sequence>
<evidence type="ECO:0000256" key="13">
    <source>
        <dbReference type="ARBA" id="ARBA00023134"/>
    </source>
</evidence>
<dbReference type="EC" id="2.7.7.62" evidence="14"/>
<keyword evidence="9 14" id="KW-0808">Transferase</keyword>